<sequence length="120" mass="13590">LIRQNPECKDYLLEAYRYHLRKERTEESVRCRPRQPIPLSKVTALLLLSFRCKTQVRSVDVYDIHMGKWFAGPAMDNRRSTLGVAVVDQLIVAVGGFDGATGLSSAEAFDARQGTFHHLK</sequence>
<evidence type="ECO:0000313" key="2">
    <source>
        <dbReference type="WBParaSite" id="GPUH_0002651201-mRNA-1"/>
    </source>
</evidence>
<dbReference type="InterPro" id="IPR015915">
    <property type="entry name" value="Kelch-typ_b-propeller"/>
</dbReference>
<dbReference type="SUPFAM" id="SSF117281">
    <property type="entry name" value="Kelch motif"/>
    <property type="match status" value="1"/>
</dbReference>
<organism evidence="2">
    <name type="scientific">Gongylonema pulchrum</name>
    <dbReference type="NCBI Taxonomy" id="637853"/>
    <lineage>
        <taxon>Eukaryota</taxon>
        <taxon>Metazoa</taxon>
        <taxon>Ecdysozoa</taxon>
        <taxon>Nematoda</taxon>
        <taxon>Chromadorea</taxon>
        <taxon>Rhabditida</taxon>
        <taxon>Spirurina</taxon>
        <taxon>Spiruromorpha</taxon>
        <taxon>Spiruroidea</taxon>
        <taxon>Gongylonematidae</taxon>
        <taxon>Gongylonema</taxon>
    </lineage>
</organism>
<dbReference type="InterPro" id="IPR006652">
    <property type="entry name" value="Kelch_1"/>
</dbReference>
<dbReference type="Pfam" id="PF01344">
    <property type="entry name" value="Kelch_1"/>
    <property type="match status" value="1"/>
</dbReference>
<dbReference type="UniPathway" id="UPA00143"/>
<dbReference type="Gene3D" id="2.120.10.80">
    <property type="entry name" value="Kelch-type beta propeller"/>
    <property type="match status" value="1"/>
</dbReference>
<protein>
    <submittedName>
        <fullName evidence="2">Galactose oxidase</fullName>
    </submittedName>
</protein>
<accession>A0A183EZU1</accession>
<keyword evidence="1" id="KW-0880">Kelch repeat</keyword>
<dbReference type="WBParaSite" id="GPUH_0002651201-mRNA-1">
    <property type="protein sequence ID" value="GPUH_0002651201-mRNA-1"/>
    <property type="gene ID" value="GPUH_0002651201"/>
</dbReference>
<reference evidence="2" key="1">
    <citation type="submission" date="2016-06" db="UniProtKB">
        <authorList>
            <consortium name="WormBaseParasite"/>
        </authorList>
    </citation>
    <scope>IDENTIFICATION</scope>
</reference>
<evidence type="ECO:0000256" key="1">
    <source>
        <dbReference type="ARBA" id="ARBA00022441"/>
    </source>
</evidence>
<dbReference type="GO" id="GO:0016567">
    <property type="term" value="P:protein ubiquitination"/>
    <property type="evidence" value="ECO:0007669"/>
    <property type="project" value="UniProtKB-UniPathway"/>
</dbReference>
<dbReference type="AlphaFoldDB" id="A0A183EZU1"/>
<proteinExistence type="predicted"/>
<name>A0A183EZU1_9BILA</name>